<comment type="catalytic activity">
    <reaction evidence="1">
        <text>ATP + protein L-histidine = ADP + protein N-phospho-L-histidine.</text>
        <dbReference type="EC" id="2.7.13.3"/>
    </reaction>
</comment>
<dbReference type="Pfam" id="PF08448">
    <property type="entry name" value="PAS_4"/>
    <property type="match status" value="1"/>
</dbReference>
<dbReference type="PROSITE" id="PS50112">
    <property type="entry name" value="PAS"/>
    <property type="match status" value="4"/>
</dbReference>
<evidence type="ECO:0000256" key="7">
    <source>
        <dbReference type="SAM" id="Coils"/>
    </source>
</evidence>
<evidence type="ECO:0000313" key="11">
    <source>
        <dbReference type="EMBL" id="MCT7966763.1"/>
    </source>
</evidence>
<evidence type="ECO:0000256" key="2">
    <source>
        <dbReference type="ARBA" id="ARBA00012438"/>
    </source>
</evidence>
<dbReference type="SUPFAM" id="SSF55785">
    <property type="entry name" value="PYP-like sensor domain (PAS domain)"/>
    <property type="match status" value="4"/>
</dbReference>
<protein>
    <recommendedName>
        <fullName evidence="2">histidine kinase</fullName>
        <ecNumber evidence="2">2.7.13.3</ecNumber>
    </recommendedName>
</protein>
<dbReference type="InterPro" id="IPR036890">
    <property type="entry name" value="HATPase_C_sf"/>
</dbReference>
<name>A0ABT2MPV9_9CYAN</name>
<dbReference type="Pfam" id="PF00512">
    <property type="entry name" value="HisKA"/>
    <property type="match status" value="1"/>
</dbReference>
<dbReference type="SMART" id="SM00388">
    <property type="entry name" value="HisKA"/>
    <property type="match status" value="1"/>
</dbReference>
<keyword evidence="4" id="KW-0808">Transferase</keyword>
<dbReference type="InterPro" id="IPR005467">
    <property type="entry name" value="His_kinase_dom"/>
</dbReference>
<dbReference type="EMBL" id="JAMXFF010000013">
    <property type="protein sequence ID" value="MCT7966763.1"/>
    <property type="molecule type" value="Genomic_DNA"/>
</dbReference>
<dbReference type="InterPro" id="IPR001610">
    <property type="entry name" value="PAC"/>
</dbReference>
<evidence type="ECO:0000256" key="1">
    <source>
        <dbReference type="ARBA" id="ARBA00000085"/>
    </source>
</evidence>
<dbReference type="Pfam" id="PF08447">
    <property type="entry name" value="PAS_3"/>
    <property type="match status" value="3"/>
</dbReference>
<evidence type="ECO:0000256" key="3">
    <source>
        <dbReference type="ARBA" id="ARBA00022553"/>
    </source>
</evidence>
<evidence type="ECO:0000259" key="8">
    <source>
        <dbReference type="PROSITE" id="PS50109"/>
    </source>
</evidence>
<dbReference type="InterPro" id="IPR000014">
    <property type="entry name" value="PAS"/>
</dbReference>
<dbReference type="CDD" id="cd16921">
    <property type="entry name" value="HATPase_FilI-like"/>
    <property type="match status" value="1"/>
</dbReference>
<feature type="coiled-coil region" evidence="7">
    <location>
        <begin position="445"/>
        <end position="490"/>
    </location>
</feature>
<dbReference type="PROSITE" id="PS50109">
    <property type="entry name" value="HIS_KIN"/>
    <property type="match status" value="1"/>
</dbReference>
<evidence type="ECO:0000259" key="9">
    <source>
        <dbReference type="PROSITE" id="PS50112"/>
    </source>
</evidence>
<evidence type="ECO:0000259" key="10">
    <source>
        <dbReference type="PROSITE" id="PS50113"/>
    </source>
</evidence>
<keyword evidence="6" id="KW-0902">Two-component regulatory system</keyword>
<dbReference type="CDD" id="cd00130">
    <property type="entry name" value="PAS"/>
    <property type="match status" value="3"/>
</dbReference>
<sequence length="855" mass="98466">MTNQNGGPMDFEAGDRLTQSLQEQLALAQRRCEALELALEHKQAELTNARTQPETAAASHKSDEIYKNIFKKAPIGMVLIRWQTQEFVQVNPTFCNLLGYSDSEFAALTFGEITVPEEWEKTREFLRQMDERSEISSYQTEKRLIRKNGEILWVHLCVSVLEDSQGNPLYLLGTIQDDSDRLYTQCALQESQERLQSVLDTLPLGVWITDANGTILQGNPAGQKIWGGARYVGIDYYHEYKGWWPDTGKQLSSEEWGLSRTLRTGQSILNEEIDIEDFNGKRKTILNSTMPLRNQSGVMVGAMFVNQDITEQRVVENALWENQRLIQQIADATPTILYLYDLQENRNIYSNQHLNEILGYLPEEIQNMGPDFLQNSIHPEDWPRVVENQLKLISAQDGEIIETEYRMRDSQGEWHWLVSRDTIFSRTPEGAAKQILGMGLDISLRKRAEAELVEYRQQLEELVERRTAQLQNTNQQLEREIADRLRAEVQLRESETRYRLLAENATDMISTHTPEGIYQYVSPSCFTLLGYNPSELIGHSAYEWIHPDDIPEVEISHRAVLEALVPFQLVYRLCHKDGHYLWFETNAQAICHQETGEVVKIQAASRDITDRQRIEKELAQHTADLARSNAELEQFAYIASHDLQEPLRMIASYTQLLALRYPEKLDAKADKYIAYILDGATRMQQLIHDLLQYSRVGTHGKSFDFVDCHEVITRAISNLKIAICKSDARISWQNLPRVFGDKTQLLQLFQNLIANAIKYRGLQPPQVQIEAHYQEGEWLFSVRDNGIGIDPKHGDRIFQIFQRLHTREEYPGTGIGLAICKRIVERHRGHIWVESEPDRGAIFYFTLANSSPIEE</sequence>
<dbReference type="Proteomes" id="UP001525890">
    <property type="component" value="Unassembled WGS sequence"/>
</dbReference>
<dbReference type="Gene3D" id="3.30.565.10">
    <property type="entry name" value="Histidine kinase-like ATPase, C-terminal domain"/>
    <property type="match status" value="1"/>
</dbReference>
<evidence type="ECO:0000256" key="5">
    <source>
        <dbReference type="ARBA" id="ARBA00022777"/>
    </source>
</evidence>
<dbReference type="SUPFAM" id="SSF55874">
    <property type="entry name" value="ATPase domain of HSP90 chaperone/DNA topoisomerase II/histidine kinase"/>
    <property type="match status" value="1"/>
</dbReference>
<feature type="coiled-coil region" evidence="7">
    <location>
        <begin position="18"/>
        <end position="52"/>
    </location>
</feature>
<comment type="caution">
    <text evidence="11">The sequence shown here is derived from an EMBL/GenBank/DDBJ whole genome shotgun (WGS) entry which is preliminary data.</text>
</comment>
<dbReference type="PANTHER" id="PTHR43304:SF1">
    <property type="entry name" value="PAC DOMAIN-CONTAINING PROTEIN"/>
    <property type="match status" value="1"/>
</dbReference>
<keyword evidence="5" id="KW-0418">Kinase</keyword>
<dbReference type="Gene3D" id="1.10.287.130">
    <property type="match status" value="1"/>
</dbReference>
<dbReference type="SUPFAM" id="SSF47384">
    <property type="entry name" value="Homodimeric domain of signal transducing histidine kinase"/>
    <property type="match status" value="1"/>
</dbReference>
<dbReference type="SMART" id="SM00086">
    <property type="entry name" value="PAC"/>
    <property type="match status" value="4"/>
</dbReference>
<dbReference type="RefSeq" id="WP_368006393.1">
    <property type="nucleotide sequence ID" value="NZ_JAMXFF010000013.1"/>
</dbReference>
<keyword evidence="7" id="KW-0175">Coiled coil</keyword>
<dbReference type="InterPro" id="IPR035965">
    <property type="entry name" value="PAS-like_dom_sf"/>
</dbReference>
<feature type="domain" description="PAC" evidence="10">
    <location>
        <begin position="138"/>
        <end position="190"/>
    </location>
</feature>
<feature type="domain" description="Histidine kinase" evidence="8">
    <location>
        <begin position="638"/>
        <end position="851"/>
    </location>
</feature>
<dbReference type="PROSITE" id="PS50096">
    <property type="entry name" value="IQ"/>
    <property type="match status" value="1"/>
</dbReference>
<feature type="domain" description="PAS" evidence="9">
    <location>
        <begin position="191"/>
        <end position="227"/>
    </location>
</feature>
<reference evidence="11 12" key="1">
    <citation type="journal article" date="2022" name="Front. Microbiol.">
        <title>High genomic differentiation and limited gene flow indicate recent cryptic speciation within the genus Laspinema (cyanobacteria).</title>
        <authorList>
            <person name="Stanojkovic A."/>
            <person name="Skoupy S."/>
            <person name="Skaloud P."/>
            <person name="Dvorak P."/>
        </authorList>
    </citation>
    <scope>NUCLEOTIDE SEQUENCE [LARGE SCALE GENOMIC DNA]</scope>
    <source>
        <strain evidence="11 12">D2a</strain>
    </source>
</reference>
<gene>
    <name evidence="11" type="ORF">NG799_10505</name>
</gene>
<dbReference type="PANTHER" id="PTHR43304">
    <property type="entry name" value="PHYTOCHROME-LIKE PROTEIN CPH1"/>
    <property type="match status" value="1"/>
</dbReference>
<accession>A0ABT2MPV9</accession>
<dbReference type="CDD" id="cd00082">
    <property type="entry name" value="HisKA"/>
    <property type="match status" value="1"/>
</dbReference>
<keyword evidence="3" id="KW-0597">Phosphoprotein</keyword>
<dbReference type="PRINTS" id="PR00344">
    <property type="entry name" value="BCTRLSENSOR"/>
</dbReference>
<evidence type="ECO:0000256" key="6">
    <source>
        <dbReference type="ARBA" id="ARBA00023012"/>
    </source>
</evidence>
<keyword evidence="12" id="KW-1185">Reference proteome</keyword>
<dbReference type="InterPro" id="IPR036097">
    <property type="entry name" value="HisK_dim/P_sf"/>
</dbReference>
<dbReference type="SMART" id="SM00091">
    <property type="entry name" value="PAS"/>
    <property type="match status" value="4"/>
</dbReference>
<dbReference type="SMART" id="SM00387">
    <property type="entry name" value="HATPase_c"/>
    <property type="match status" value="1"/>
</dbReference>
<dbReference type="NCBIfam" id="TIGR00229">
    <property type="entry name" value="sensory_box"/>
    <property type="match status" value="4"/>
</dbReference>
<dbReference type="InterPro" id="IPR003594">
    <property type="entry name" value="HATPase_dom"/>
</dbReference>
<feature type="domain" description="PAC" evidence="10">
    <location>
        <begin position="567"/>
        <end position="620"/>
    </location>
</feature>
<evidence type="ECO:0000256" key="4">
    <source>
        <dbReference type="ARBA" id="ARBA00022679"/>
    </source>
</evidence>
<dbReference type="EC" id="2.7.13.3" evidence="2"/>
<dbReference type="PROSITE" id="PS50113">
    <property type="entry name" value="PAC"/>
    <property type="match status" value="4"/>
</dbReference>
<dbReference type="InterPro" id="IPR013655">
    <property type="entry name" value="PAS_fold_3"/>
</dbReference>
<dbReference type="Pfam" id="PF02518">
    <property type="entry name" value="HATPase_c"/>
    <property type="match status" value="1"/>
</dbReference>
<feature type="domain" description="PAS" evidence="9">
    <location>
        <begin position="494"/>
        <end position="564"/>
    </location>
</feature>
<feature type="domain" description="PAS" evidence="9">
    <location>
        <begin position="62"/>
        <end position="133"/>
    </location>
</feature>
<organism evidence="11 12">
    <name type="scientific">Laspinema palackyanum D2a</name>
    <dbReference type="NCBI Taxonomy" id="2953684"/>
    <lineage>
        <taxon>Bacteria</taxon>
        <taxon>Bacillati</taxon>
        <taxon>Cyanobacteriota</taxon>
        <taxon>Cyanophyceae</taxon>
        <taxon>Oscillatoriophycideae</taxon>
        <taxon>Oscillatoriales</taxon>
        <taxon>Laspinemataceae</taxon>
        <taxon>Laspinema</taxon>
        <taxon>Laspinema palackyanum</taxon>
    </lineage>
</organism>
<dbReference type="InterPro" id="IPR013656">
    <property type="entry name" value="PAS_4"/>
</dbReference>
<dbReference type="InterPro" id="IPR003661">
    <property type="entry name" value="HisK_dim/P_dom"/>
</dbReference>
<feature type="domain" description="PAC" evidence="10">
    <location>
        <begin position="269"/>
        <end position="321"/>
    </location>
</feature>
<dbReference type="InterPro" id="IPR052162">
    <property type="entry name" value="Sensor_kinase/Photoreceptor"/>
</dbReference>
<dbReference type="Gene3D" id="3.30.450.20">
    <property type="entry name" value="PAS domain"/>
    <property type="match status" value="4"/>
</dbReference>
<evidence type="ECO:0000313" key="12">
    <source>
        <dbReference type="Proteomes" id="UP001525890"/>
    </source>
</evidence>
<dbReference type="InterPro" id="IPR000700">
    <property type="entry name" value="PAS-assoc_C"/>
</dbReference>
<proteinExistence type="predicted"/>
<feature type="domain" description="PAC" evidence="10">
    <location>
        <begin position="401"/>
        <end position="454"/>
    </location>
</feature>
<feature type="domain" description="PAS" evidence="9">
    <location>
        <begin position="322"/>
        <end position="396"/>
    </location>
</feature>
<dbReference type="InterPro" id="IPR004358">
    <property type="entry name" value="Sig_transdc_His_kin-like_C"/>
</dbReference>